<evidence type="ECO:0000256" key="4">
    <source>
        <dbReference type="ARBA" id="ARBA00022989"/>
    </source>
</evidence>
<accession>A0A7W5ZNP1</accession>
<organism evidence="9 10">
    <name type="scientific">Runella defluvii</name>
    <dbReference type="NCBI Taxonomy" id="370973"/>
    <lineage>
        <taxon>Bacteria</taxon>
        <taxon>Pseudomonadati</taxon>
        <taxon>Bacteroidota</taxon>
        <taxon>Cytophagia</taxon>
        <taxon>Cytophagales</taxon>
        <taxon>Spirosomataceae</taxon>
        <taxon>Runella</taxon>
    </lineage>
</organism>
<keyword evidence="2" id="KW-1003">Cell membrane</keyword>
<gene>
    <name evidence="9" type="ORF">FHS57_004253</name>
</gene>
<comment type="caution">
    <text evidence="9">The sequence shown here is derived from an EMBL/GenBank/DDBJ whole genome shotgun (WGS) entry which is preliminary data.</text>
</comment>
<dbReference type="GO" id="GO:0022857">
    <property type="term" value="F:transmembrane transporter activity"/>
    <property type="evidence" value="ECO:0007669"/>
    <property type="project" value="TreeGrafter"/>
</dbReference>
<feature type="transmembrane region" description="Helical" evidence="6">
    <location>
        <begin position="455"/>
        <end position="478"/>
    </location>
</feature>
<feature type="transmembrane region" description="Helical" evidence="6">
    <location>
        <begin position="408"/>
        <end position="435"/>
    </location>
</feature>
<feature type="domain" description="ABC3 transporter permease C-terminal" evidence="7">
    <location>
        <begin position="756"/>
        <end position="869"/>
    </location>
</feature>
<dbReference type="PANTHER" id="PTHR30572">
    <property type="entry name" value="MEMBRANE COMPONENT OF TRANSPORTER-RELATED"/>
    <property type="match status" value="1"/>
</dbReference>
<evidence type="ECO:0000313" key="10">
    <source>
        <dbReference type="Proteomes" id="UP000541352"/>
    </source>
</evidence>
<keyword evidence="10" id="KW-1185">Reference proteome</keyword>
<sequence length="876" mass="99555">MKPPAWLDALVKRFLPSELYEELLGDLHEQFAFQAEELGVQKARWMYFFEVIRFCRPYFLKRRFRADAKYSTSYTYSPAMIRNYFKIAFRNLLKHKGYSFINIFGLATGMAVAMLIGLWVWDELSFNKNFKNYDRIGRIMVHNGEGTYMTNPIPLAAELRASYGSDFKYIAMTTSTQKYAILSGDKKFFQSGSFMQPDAPELFGLDMVYGTRAALKDPHSVLLSESLAKKLFGEENPLDKIVKIKNRMEAKVAGVYKDLPKNSEFQDLTFIGPWDLLASFMSFMKEQENDWNDNSYKIYVQLAPQVDFAGVSAKIKDIKRKHLDAKRVAYNPELFVHPMSQWHLYAKFANRKSVMSDQLEFIWLYGVIGVFVLLLACINFTNLSTARSEKRAKEVGIRKSMGSLRQQLIAQFFGESFLVVFIALGFALLLVQLALPFFNELADKKITMLWLNPVFWLSVLGFSVFTGLLAGSYPAFYLSSFQPIKVLKGIGFPSSRLRRGAFAPTPRKILVVIQFTVSIVLIIGTSVIYLQIQHAKNRNVGYDKEGLMAVYMITPDLYQNYEVIKNELLQSGAVSNLAVSSSPITDVWENQSGFEWKGKAPGFEDNFATFRVTHDYSKIVGWRFREGRDFSKKFSTDSSAIVINETAVKYMGLKNPINETVKWNGKSYEVIGVIKDIVMGSPFEPILPTVFLLDYNNQYTINIKLNQTMATSTAVGKIAEVFQKYNPAVPFDYKFVDEEYAKKFANEERLGKIASIFAILAIFISCLGLFGLASFVAEQRTKEMGVRKVLGATTANLWGLLSKDFVVLVVLSLLIASPIAYYFMSQWLQKYTYHTAISWWIFALTGAGALIITLLTVSFQTIKAALMNPVKSLKSE</sequence>
<dbReference type="NCBIfam" id="NF038404">
    <property type="entry name" value="perm_prefix_2"/>
    <property type="match status" value="1"/>
</dbReference>
<feature type="transmembrane region" description="Helical" evidence="6">
    <location>
        <begin position="100"/>
        <end position="121"/>
    </location>
</feature>
<evidence type="ECO:0000259" key="8">
    <source>
        <dbReference type="Pfam" id="PF12704"/>
    </source>
</evidence>
<dbReference type="PANTHER" id="PTHR30572:SF18">
    <property type="entry name" value="ABC-TYPE MACROLIDE FAMILY EXPORT SYSTEM PERMEASE COMPONENT 2"/>
    <property type="match status" value="1"/>
</dbReference>
<feature type="transmembrane region" description="Helical" evidence="6">
    <location>
        <begin position="805"/>
        <end position="824"/>
    </location>
</feature>
<reference evidence="9 10" key="1">
    <citation type="submission" date="2020-08" db="EMBL/GenBank/DDBJ databases">
        <title>Genomic Encyclopedia of Type Strains, Phase IV (KMG-IV): sequencing the most valuable type-strain genomes for metagenomic binning, comparative biology and taxonomic classification.</title>
        <authorList>
            <person name="Goeker M."/>
        </authorList>
    </citation>
    <scope>NUCLEOTIDE SEQUENCE [LARGE SCALE GENOMIC DNA]</scope>
    <source>
        <strain evidence="9 10">DSM 17976</strain>
    </source>
</reference>
<feature type="transmembrane region" description="Helical" evidence="6">
    <location>
        <begin position="509"/>
        <end position="530"/>
    </location>
</feature>
<feature type="transmembrane region" description="Helical" evidence="6">
    <location>
        <begin position="753"/>
        <end position="777"/>
    </location>
</feature>
<name>A0A7W5ZNP1_9BACT</name>
<feature type="transmembrane region" description="Helical" evidence="6">
    <location>
        <begin position="362"/>
        <end position="383"/>
    </location>
</feature>
<dbReference type="AlphaFoldDB" id="A0A7W5ZNP1"/>
<evidence type="ECO:0000313" key="9">
    <source>
        <dbReference type="EMBL" id="MBB3840233.1"/>
    </source>
</evidence>
<dbReference type="GO" id="GO:0005886">
    <property type="term" value="C:plasma membrane"/>
    <property type="evidence" value="ECO:0007669"/>
    <property type="project" value="UniProtKB-SubCell"/>
</dbReference>
<keyword evidence="4 6" id="KW-1133">Transmembrane helix</keyword>
<dbReference type="Pfam" id="PF02687">
    <property type="entry name" value="FtsX"/>
    <property type="match status" value="2"/>
</dbReference>
<comment type="subcellular location">
    <subcellularLocation>
        <location evidence="1">Cell membrane</location>
        <topology evidence="1">Multi-pass membrane protein</topology>
    </subcellularLocation>
</comment>
<dbReference type="EMBL" id="JACIBY010000010">
    <property type="protein sequence ID" value="MBB3840233.1"/>
    <property type="molecule type" value="Genomic_DNA"/>
</dbReference>
<dbReference type="Pfam" id="PF12704">
    <property type="entry name" value="MacB_PCD"/>
    <property type="match status" value="2"/>
</dbReference>
<feature type="domain" description="MacB-like periplasmic core" evidence="8">
    <location>
        <begin position="99"/>
        <end position="317"/>
    </location>
</feature>
<evidence type="ECO:0000259" key="7">
    <source>
        <dbReference type="Pfam" id="PF02687"/>
    </source>
</evidence>
<dbReference type="InterPro" id="IPR025857">
    <property type="entry name" value="MacB_PCD"/>
</dbReference>
<feature type="domain" description="ABC3 transporter permease C-terminal" evidence="7">
    <location>
        <begin position="367"/>
        <end position="483"/>
    </location>
</feature>
<keyword evidence="5 6" id="KW-0472">Membrane</keyword>
<dbReference type="Proteomes" id="UP000541352">
    <property type="component" value="Unassembled WGS sequence"/>
</dbReference>
<evidence type="ECO:0000256" key="2">
    <source>
        <dbReference type="ARBA" id="ARBA00022475"/>
    </source>
</evidence>
<keyword evidence="3 6" id="KW-0812">Transmembrane</keyword>
<protein>
    <submittedName>
        <fullName evidence="9">ABC-type antimicrobial peptide transport system permease subunit</fullName>
    </submittedName>
</protein>
<dbReference type="InterPro" id="IPR050250">
    <property type="entry name" value="Macrolide_Exporter_MacB"/>
</dbReference>
<dbReference type="RefSeq" id="WP_221225688.1">
    <property type="nucleotide sequence ID" value="NZ_JACIBY010000010.1"/>
</dbReference>
<evidence type="ECO:0000256" key="5">
    <source>
        <dbReference type="ARBA" id="ARBA00023136"/>
    </source>
</evidence>
<evidence type="ECO:0000256" key="1">
    <source>
        <dbReference type="ARBA" id="ARBA00004651"/>
    </source>
</evidence>
<feature type="transmembrane region" description="Helical" evidence="6">
    <location>
        <begin position="836"/>
        <end position="857"/>
    </location>
</feature>
<proteinExistence type="predicted"/>
<feature type="domain" description="MacB-like periplasmic core" evidence="8">
    <location>
        <begin position="596"/>
        <end position="718"/>
    </location>
</feature>
<evidence type="ECO:0000256" key="3">
    <source>
        <dbReference type="ARBA" id="ARBA00022692"/>
    </source>
</evidence>
<dbReference type="InterPro" id="IPR003838">
    <property type="entry name" value="ABC3_permease_C"/>
</dbReference>
<evidence type="ECO:0000256" key="6">
    <source>
        <dbReference type="SAM" id="Phobius"/>
    </source>
</evidence>
<dbReference type="InterPro" id="IPR047699">
    <property type="entry name" value="Permease_put_prefix"/>
</dbReference>